<dbReference type="EMBL" id="AMQM01003008">
    <property type="status" value="NOT_ANNOTATED_CDS"/>
    <property type="molecule type" value="Genomic_DNA"/>
</dbReference>
<feature type="compositionally biased region" description="Low complexity" evidence="1">
    <location>
        <begin position="46"/>
        <end position="87"/>
    </location>
</feature>
<dbReference type="GeneID" id="20211637"/>
<protein>
    <recommendedName>
        <fullName evidence="5">VWFA domain-containing protein</fullName>
    </recommendedName>
</protein>
<reference evidence="4" key="1">
    <citation type="submission" date="2012-12" db="EMBL/GenBank/DDBJ databases">
        <authorList>
            <person name="Hellsten U."/>
            <person name="Grimwood J."/>
            <person name="Chapman J.A."/>
            <person name="Shapiro H."/>
            <person name="Aerts A."/>
            <person name="Otillar R.P."/>
            <person name="Terry A.Y."/>
            <person name="Boore J.L."/>
            <person name="Simakov O."/>
            <person name="Marletaz F."/>
            <person name="Cho S.-J."/>
            <person name="Edsinger-Gonzales E."/>
            <person name="Havlak P."/>
            <person name="Kuo D.-H."/>
            <person name="Larsson T."/>
            <person name="Lv J."/>
            <person name="Arendt D."/>
            <person name="Savage R."/>
            <person name="Osoegawa K."/>
            <person name="de Jong P."/>
            <person name="Lindberg D.R."/>
            <person name="Seaver E.C."/>
            <person name="Weisblat D.A."/>
            <person name="Putnam N.H."/>
            <person name="Grigoriev I.V."/>
            <person name="Rokhsar D.S."/>
        </authorList>
    </citation>
    <scope>NUCLEOTIDE SEQUENCE</scope>
</reference>
<evidence type="ECO:0000313" key="2">
    <source>
        <dbReference type="EMBL" id="ESO09608.1"/>
    </source>
</evidence>
<dbReference type="OrthoDB" id="8195893at2759"/>
<feature type="region of interest" description="Disordered" evidence="1">
    <location>
        <begin position="42"/>
        <end position="87"/>
    </location>
</feature>
<dbReference type="AlphaFoldDB" id="T1FS40"/>
<dbReference type="Gene3D" id="3.40.50.410">
    <property type="entry name" value="von Willebrand factor, type A domain"/>
    <property type="match status" value="1"/>
</dbReference>
<dbReference type="InParanoid" id="T1FS40"/>
<name>T1FS40_HELRO</name>
<accession>T1FS40</accession>
<dbReference type="Proteomes" id="UP000015101">
    <property type="component" value="Unassembled WGS sequence"/>
</dbReference>
<evidence type="ECO:0008006" key="5">
    <source>
        <dbReference type="Google" id="ProtNLM"/>
    </source>
</evidence>
<gene>
    <name evidence="3" type="primary">20211637</name>
    <name evidence="2" type="ORF">HELRODRAFT_190575</name>
</gene>
<evidence type="ECO:0000256" key="1">
    <source>
        <dbReference type="SAM" id="MobiDB-lite"/>
    </source>
</evidence>
<sequence length="184" mass="20224">MKFIATLPKAFIINTIIFFFFASWTSTVSARRFKRQNIDVTTSVDTPDSSETSTLPTTTTTTITTSTTTTPTTTTSTTTTTTTRSSSTNSSINSIIGDLGPLKEVDVVLVMSRARSIGKRVFYEHGRPVAFRLLRQYATVHPSFTRVAFITYAFNSTVVYNGITDRSKAMDKCAMFPPVPDSNG</sequence>
<evidence type="ECO:0000313" key="3">
    <source>
        <dbReference type="EnsemblMetazoa" id="HelroP190575"/>
    </source>
</evidence>
<dbReference type="CTD" id="20211637"/>
<dbReference type="EnsemblMetazoa" id="HelroT190575">
    <property type="protein sequence ID" value="HelroP190575"/>
    <property type="gene ID" value="HelroG190575"/>
</dbReference>
<proteinExistence type="predicted"/>
<dbReference type="HOGENOM" id="CLU_1469767_0_0_1"/>
<reference evidence="2 4" key="2">
    <citation type="journal article" date="2013" name="Nature">
        <title>Insights into bilaterian evolution from three spiralian genomes.</title>
        <authorList>
            <person name="Simakov O."/>
            <person name="Marletaz F."/>
            <person name="Cho S.J."/>
            <person name="Edsinger-Gonzales E."/>
            <person name="Havlak P."/>
            <person name="Hellsten U."/>
            <person name="Kuo D.H."/>
            <person name="Larsson T."/>
            <person name="Lv J."/>
            <person name="Arendt D."/>
            <person name="Savage R."/>
            <person name="Osoegawa K."/>
            <person name="de Jong P."/>
            <person name="Grimwood J."/>
            <person name="Chapman J.A."/>
            <person name="Shapiro H."/>
            <person name="Aerts A."/>
            <person name="Otillar R.P."/>
            <person name="Terry A.Y."/>
            <person name="Boore J.L."/>
            <person name="Grigoriev I.V."/>
            <person name="Lindberg D.R."/>
            <person name="Seaver E.C."/>
            <person name="Weisblat D.A."/>
            <person name="Putnam N.H."/>
            <person name="Rokhsar D.S."/>
        </authorList>
    </citation>
    <scope>NUCLEOTIDE SEQUENCE</scope>
</reference>
<keyword evidence="4" id="KW-1185">Reference proteome</keyword>
<dbReference type="RefSeq" id="XP_009012701.1">
    <property type="nucleotide sequence ID" value="XM_009014453.1"/>
</dbReference>
<dbReference type="KEGG" id="hro:HELRODRAFT_190575"/>
<reference evidence="3" key="3">
    <citation type="submission" date="2015-06" db="UniProtKB">
        <authorList>
            <consortium name="EnsemblMetazoa"/>
        </authorList>
    </citation>
    <scope>IDENTIFICATION</scope>
</reference>
<dbReference type="EMBL" id="KB095959">
    <property type="protein sequence ID" value="ESO09608.1"/>
    <property type="molecule type" value="Genomic_DNA"/>
</dbReference>
<dbReference type="InterPro" id="IPR036465">
    <property type="entry name" value="vWFA_dom_sf"/>
</dbReference>
<organism evidence="3 4">
    <name type="scientific">Helobdella robusta</name>
    <name type="common">Californian leech</name>
    <dbReference type="NCBI Taxonomy" id="6412"/>
    <lineage>
        <taxon>Eukaryota</taxon>
        <taxon>Metazoa</taxon>
        <taxon>Spiralia</taxon>
        <taxon>Lophotrochozoa</taxon>
        <taxon>Annelida</taxon>
        <taxon>Clitellata</taxon>
        <taxon>Hirudinea</taxon>
        <taxon>Rhynchobdellida</taxon>
        <taxon>Glossiphoniidae</taxon>
        <taxon>Helobdella</taxon>
    </lineage>
</organism>
<evidence type="ECO:0000313" key="4">
    <source>
        <dbReference type="Proteomes" id="UP000015101"/>
    </source>
</evidence>